<keyword evidence="1" id="KW-0472">Membrane</keyword>
<dbReference type="InterPro" id="IPR029033">
    <property type="entry name" value="His_PPase_superfam"/>
</dbReference>
<dbReference type="CDD" id="cd07040">
    <property type="entry name" value="HP"/>
    <property type="match status" value="1"/>
</dbReference>
<keyword evidence="1" id="KW-0812">Transmembrane</keyword>
<reference evidence="2 3" key="1">
    <citation type="submission" date="2019-09" db="EMBL/GenBank/DDBJ databases">
        <authorList>
            <person name="Chandra G."/>
            <person name="Truman W A."/>
        </authorList>
    </citation>
    <scope>NUCLEOTIDE SEQUENCE [LARGE SCALE GENOMIC DNA]</scope>
    <source>
        <strain evidence="2">PS723</strain>
    </source>
</reference>
<dbReference type="AlphaFoldDB" id="A0A5E7CUD7"/>
<organism evidence="2 3">
    <name type="scientific">Pseudomonas fluorescens</name>
    <dbReference type="NCBI Taxonomy" id="294"/>
    <lineage>
        <taxon>Bacteria</taxon>
        <taxon>Pseudomonadati</taxon>
        <taxon>Pseudomonadota</taxon>
        <taxon>Gammaproteobacteria</taxon>
        <taxon>Pseudomonadales</taxon>
        <taxon>Pseudomonadaceae</taxon>
        <taxon>Pseudomonas</taxon>
    </lineage>
</organism>
<dbReference type="GO" id="GO:0016787">
    <property type="term" value="F:hydrolase activity"/>
    <property type="evidence" value="ECO:0007669"/>
    <property type="project" value="UniProtKB-KW"/>
</dbReference>
<keyword evidence="2" id="KW-0378">Hydrolase</keyword>
<evidence type="ECO:0000313" key="3">
    <source>
        <dbReference type="Proteomes" id="UP000379480"/>
    </source>
</evidence>
<gene>
    <name evidence="2" type="primary">ais</name>
    <name evidence="2" type="ORF">PS723_03247</name>
</gene>
<sequence length="262" mass="27796">MPVYHLKKTDILKSTVVIAVLCGSLPGVGQGGGLVVESRPNLISVRRLLGLSGVARYRNAAVILVSALIVLALTLFLLKPAAVPDLANGNAAVVARLKADWAKGEIIVLVRHVERCDHSSAACLGSADGITERSRSVAAAVGSQFERLGLSKADIYNSPLTRAAQTSFYMFNKVTAGQDWLIRCKGRMLSDALSHKVAGRNLVLVTHSECMSQLESDMQLPSATLGYGASLFVSTAGVPGKPQMLGFIDASDWHSIQSLSNK</sequence>
<feature type="transmembrane region" description="Helical" evidence="1">
    <location>
        <begin position="16"/>
        <end position="36"/>
    </location>
</feature>
<feature type="transmembrane region" description="Helical" evidence="1">
    <location>
        <begin position="57"/>
        <end position="78"/>
    </location>
</feature>
<dbReference type="Gene3D" id="3.40.50.1240">
    <property type="entry name" value="Phosphoglycerate mutase-like"/>
    <property type="match status" value="1"/>
</dbReference>
<proteinExistence type="predicted"/>
<evidence type="ECO:0000313" key="2">
    <source>
        <dbReference type="EMBL" id="VVO08830.1"/>
    </source>
</evidence>
<accession>A0A5E7CUD7</accession>
<dbReference type="Proteomes" id="UP000379480">
    <property type="component" value="Unassembled WGS sequence"/>
</dbReference>
<dbReference type="SUPFAM" id="SSF53254">
    <property type="entry name" value="Phosphoglycerate mutase-like"/>
    <property type="match status" value="1"/>
</dbReference>
<name>A0A5E7CUD7_PSEFL</name>
<dbReference type="EC" id="3.1.3.-" evidence="2"/>
<evidence type="ECO:0000256" key="1">
    <source>
        <dbReference type="SAM" id="Phobius"/>
    </source>
</evidence>
<keyword evidence="1" id="KW-1133">Transmembrane helix</keyword>
<protein>
    <submittedName>
        <fullName evidence="2">Lipopolysaccharide core heptose(II)-phosphate phosphatase</fullName>
        <ecNumber evidence="2">3.1.3.-</ecNumber>
    </submittedName>
</protein>
<dbReference type="EMBL" id="CABVHY010000015">
    <property type="protein sequence ID" value="VVO08830.1"/>
    <property type="molecule type" value="Genomic_DNA"/>
</dbReference>